<dbReference type="SUPFAM" id="SSF54616">
    <property type="entry name" value="DNA-binding domain of Mlu1-box binding protein MBP1"/>
    <property type="match status" value="1"/>
</dbReference>
<dbReference type="Proteomes" id="UP000028045">
    <property type="component" value="Unassembled WGS sequence"/>
</dbReference>
<protein>
    <recommendedName>
        <fullName evidence="2">HTH APSES-type domain-containing protein</fullName>
    </recommendedName>
</protein>
<evidence type="ECO:0000259" key="2">
    <source>
        <dbReference type="PROSITE" id="PS51299"/>
    </source>
</evidence>
<dbReference type="InterPro" id="IPR051642">
    <property type="entry name" value="SWI6-like"/>
</dbReference>
<feature type="compositionally biased region" description="Basic and acidic residues" evidence="1">
    <location>
        <begin position="383"/>
        <end position="395"/>
    </location>
</feature>
<feature type="region of interest" description="Disordered" evidence="1">
    <location>
        <begin position="359"/>
        <end position="417"/>
    </location>
</feature>
<dbReference type="AlphaFoldDB" id="A0A084B1R9"/>
<dbReference type="GO" id="GO:0003677">
    <property type="term" value="F:DNA binding"/>
    <property type="evidence" value="ECO:0007669"/>
    <property type="project" value="InterPro"/>
</dbReference>
<sequence>MSTNGQNSMLPLQQLLNPDFSAPHELPLDESTRLQPNIAPPKEEPPATRSVSLLKMKKAKDSSGISKSGPRGPVNYPPFETLDDASLQQVARFDVTPFGQIHQGYEHFPYNSEKRDLLEKTGRESIEAFMYEFKVPGNASSHVVMWDYNIGIVRLASLFRLCGFNKTGPAQTFSKNPGLLALTPNITGGAVPAQGYWFPYRCAKAICAKFCHHIAGALIPLFGPGFPAECTPPDSPRYRRLDISQQVLAEAAQESVVYRRIYLSRNIKVGDSLMPQLRTERLSFLRGSHIPEQNEKARFQEPPIVQFASRAGHSRRLHPLGRPSVLSPQVSEEYRRQNFTAADTPAEERSYLRQTYHFPDPTLQAPAEEEEVKHTSGHKRRRIGDTRNEVADEQTRPLAVVAEDQQKPGKEGKSKADYEQYGAAMVLVSIRQGSTWPDTISVPESGRGGFSLRHRAHERAS</sequence>
<dbReference type="InterPro" id="IPR003163">
    <property type="entry name" value="Tscrpt_reg_HTH_APSES-type"/>
</dbReference>
<dbReference type="PANTHER" id="PTHR43828">
    <property type="entry name" value="ASPARAGINASE"/>
    <property type="match status" value="1"/>
</dbReference>
<evidence type="ECO:0000313" key="3">
    <source>
        <dbReference type="EMBL" id="KEY71498.1"/>
    </source>
</evidence>
<evidence type="ECO:0000256" key="1">
    <source>
        <dbReference type="SAM" id="MobiDB-lite"/>
    </source>
</evidence>
<evidence type="ECO:0000313" key="4">
    <source>
        <dbReference type="Proteomes" id="UP000028045"/>
    </source>
</evidence>
<proteinExistence type="predicted"/>
<dbReference type="InterPro" id="IPR036887">
    <property type="entry name" value="HTH_APSES_sf"/>
</dbReference>
<dbReference type="HOGENOM" id="CLU_027582_4_0_1"/>
<dbReference type="Gene3D" id="3.10.260.10">
    <property type="entry name" value="Transcription regulator HTH, APSES-type DNA-binding domain"/>
    <property type="match status" value="1"/>
</dbReference>
<reference evidence="3 4" key="1">
    <citation type="journal article" date="2014" name="BMC Genomics">
        <title>Comparative genome sequencing reveals chemotype-specific gene clusters in the toxigenic black mold Stachybotrys.</title>
        <authorList>
            <person name="Semeiks J."/>
            <person name="Borek D."/>
            <person name="Otwinowski Z."/>
            <person name="Grishin N.V."/>
        </authorList>
    </citation>
    <scope>NUCLEOTIDE SEQUENCE [LARGE SCALE GENOMIC DNA]</scope>
    <source>
        <strain evidence="4">CBS 109288 / IBT 7711</strain>
    </source>
</reference>
<feature type="region of interest" description="Disordered" evidence="1">
    <location>
        <begin position="436"/>
        <end position="461"/>
    </location>
</feature>
<dbReference type="GO" id="GO:0033309">
    <property type="term" value="C:SBF transcription complex"/>
    <property type="evidence" value="ECO:0007669"/>
    <property type="project" value="TreeGrafter"/>
</dbReference>
<accession>A0A084B1R9</accession>
<dbReference type="OrthoDB" id="5562739at2759"/>
<dbReference type="PROSITE" id="PS51299">
    <property type="entry name" value="HTH_APSES"/>
    <property type="match status" value="1"/>
</dbReference>
<name>A0A084B1R9_STACB</name>
<feature type="compositionally biased region" description="Polar residues" evidence="1">
    <location>
        <begin position="1"/>
        <end position="16"/>
    </location>
</feature>
<feature type="region of interest" description="Disordered" evidence="1">
    <location>
        <begin position="1"/>
        <end position="52"/>
    </location>
</feature>
<dbReference type="EMBL" id="KL648283">
    <property type="protein sequence ID" value="KEY71498.1"/>
    <property type="molecule type" value="Genomic_DNA"/>
</dbReference>
<keyword evidence="4" id="KW-1185">Reference proteome</keyword>
<dbReference type="PANTHER" id="PTHR43828:SF5">
    <property type="entry name" value="TRANSCRIPTIONAL REPRESSOR XBP1"/>
    <property type="match status" value="1"/>
</dbReference>
<feature type="compositionally biased region" description="Basic residues" evidence="1">
    <location>
        <begin position="452"/>
        <end position="461"/>
    </location>
</feature>
<dbReference type="GO" id="GO:0000981">
    <property type="term" value="F:DNA-binding transcription factor activity, RNA polymerase II-specific"/>
    <property type="evidence" value="ECO:0007669"/>
    <property type="project" value="UniProtKB-ARBA"/>
</dbReference>
<dbReference type="GO" id="GO:0030907">
    <property type="term" value="C:MBF transcription complex"/>
    <property type="evidence" value="ECO:0007669"/>
    <property type="project" value="TreeGrafter"/>
</dbReference>
<organism evidence="3 4">
    <name type="scientific">Stachybotrys chartarum (strain CBS 109288 / IBT 7711)</name>
    <name type="common">Toxic black mold</name>
    <name type="synonym">Stilbospora chartarum</name>
    <dbReference type="NCBI Taxonomy" id="1280523"/>
    <lineage>
        <taxon>Eukaryota</taxon>
        <taxon>Fungi</taxon>
        <taxon>Dikarya</taxon>
        <taxon>Ascomycota</taxon>
        <taxon>Pezizomycotina</taxon>
        <taxon>Sordariomycetes</taxon>
        <taxon>Hypocreomycetidae</taxon>
        <taxon>Hypocreales</taxon>
        <taxon>Stachybotryaceae</taxon>
        <taxon>Stachybotrys</taxon>
    </lineage>
</organism>
<feature type="domain" description="HTH APSES-type" evidence="2">
    <location>
        <begin position="115"/>
        <end position="233"/>
    </location>
</feature>
<feature type="compositionally biased region" description="Basic and acidic residues" evidence="1">
    <location>
        <begin position="404"/>
        <end position="417"/>
    </location>
</feature>
<gene>
    <name evidence="3" type="ORF">S7711_03564</name>
</gene>